<reference evidence="2" key="1">
    <citation type="submission" date="2023-07" db="EMBL/GenBank/DDBJ databases">
        <title>The genome sequence of Rhodocytophaga aerolata KACC 12507.</title>
        <authorList>
            <person name="Zhang X."/>
        </authorList>
    </citation>
    <scope>NUCLEOTIDE SEQUENCE</scope>
    <source>
        <strain evidence="2">KACC 12507</strain>
    </source>
</reference>
<dbReference type="Pfam" id="PF22352">
    <property type="entry name" value="K319L-like_PKD"/>
    <property type="match status" value="1"/>
</dbReference>
<feature type="compositionally biased region" description="Low complexity" evidence="1">
    <location>
        <begin position="361"/>
        <end position="400"/>
    </location>
</feature>
<dbReference type="Gene3D" id="2.60.40.10">
    <property type="entry name" value="Immunoglobulins"/>
    <property type="match status" value="1"/>
</dbReference>
<evidence type="ECO:0008006" key="4">
    <source>
        <dbReference type="Google" id="ProtNLM"/>
    </source>
</evidence>
<protein>
    <recommendedName>
        <fullName evidence="4">Ig-like domain-containing protein</fullName>
    </recommendedName>
</protein>
<keyword evidence="3" id="KW-1185">Reference proteome</keyword>
<name>A0ABT8QY90_9BACT</name>
<dbReference type="InterPro" id="IPR013783">
    <property type="entry name" value="Ig-like_fold"/>
</dbReference>
<dbReference type="SUPFAM" id="SSF50494">
    <property type="entry name" value="Trypsin-like serine proteases"/>
    <property type="match status" value="1"/>
</dbReference>
<dbReference type="RefSeq" id="WP_302035439.1">
    <property type="nucleotide sequence ID" value="NZ_JAUKPO010000001.1"/>
</dbReference>
<organism evidence="2 3">
    <name type="scientific">Rhodocytophaga aerolata</name>
    <dbReference type="NCBI Taxonomy" id="455078"/>
    <lineage>
        <taxon>Bacteria</taxon>
        <taxon>Pseudomonadati</taxon>
        <taxon>Bacteroidota</taxon>
        <taxon>Cytophagia</taxon>
        <taxon>Cytophagales</taxon>
        <taxon>Rhodocytophagaceae</taxon>
        <taxon>Rhodocytophaga</taxon>
    </lineage>
</organism>
<dbReference type="EMBL" id="JAUKPO010000001">
    <property type="protein sequence ID" value="MDO1444634.1"/>
    <property type="molecule type" value="Genomic_DNA"/>
</dbReference>
<comment type="caution">
    <text evidence="2">The sequence shown here is derived from an EMBL/GenBank/DDBJ whole genome shotgun (WGS) entry which is preliminary data.</text>
</comment>
<gene>
    <name evidence="2" type="ORF">Q0590_00145</name>
</gene>
<feature type="region of interest" description="Disordered" evidence="1">
    <location>
        <begin position="361"/>
        <end position="407"/>
    </location>
</feature>
<dbReference type="InterPro" id="IPR009003">
    <property type="entry name" value="Peptidase_S1_PA"/>
</dbReference>
<dbReference type="Proteomes" id="UP001168528">
    <property type="component" value="Unassembled WGS sequence"/>
</dbReference>
<evidence type="ECO:0000256" key="1">
    <source>
        <dbReference type="SAM" id="MobiDB-lite"/>
    </source>
</evidence>
<sequence>MTGTKKVMLLEQERLVRLHGMVEPQLIKYPGVDHVGVGVKEVKGDLTHELCFRVYVKKKRSLGELAPADTIPQKVMGIKTDVLEKGETYKVADFTTYRPLRGGVMIRNQRYQNEGETIRGTGTLGLIVTHTASGELKGLTCHHVVDDGVHDPGDPNAVGIEIGQPRYIKCCCCCTFNEFGEVHSARKDATVDCALVTLEADFRTAITNDGLTNRIEGIGDITGVAQAVCCERVRKRGAATQLTEGTVVDVLYDGSQLLIRSDTPGRSFADFGDSGAVLVNDAMQVVGLLWAAIRSDQDYLGVLDNPATPDRETPSKVQLTRTHGVASHIGPVMSALGITIAGSGAGGLAIPSSSCSSSCPSSLSSSSRSSSSSSSRSLSSSSSSSSISANSSGSSSSSNGIHDVPGSSASSTSSAAVIVVNWNAWPGGQANTVLNPVEEFKASDFGFAGNCDWNVSKGRIAGLIIETNAMTANGRANIKVRFDTHSPGVTAAQAAFVEATQGGVTKRIQRTIFKIKNEVVNTSANLHADDSLRFSVGTGTQTNKAGFVNPGDFGATRYAGKIEVKWSILPTGIKWSTRGINFQMGRGSAGGVGSKADCVMRRENAFTDGFQNTASPHRTHTSQAFANDGDADAGDAQYPSDAKPNMFFRIDEPGFNRTGHKQGYYRDDFREYIEFHNGTTWIRITEYIPWFCNITAKLPDARADTPSNIGAGTTTETIPNSRPAVNAGADQAVAQGAVVTLEATESDANNDQILSFQWTKTSGDPVVLSDGGAKKKVTFTAPAAAGALEFSVVIRDNTQGLPRSAGDHESLPDIVKITIS</sequence>
<evidence type="ECO:0000313" key="2">
    <source>
        <dbReference type="EMBL" id="MDO1444634.1"/>
    </source>
</evidence>
<proteinExistence type="predicted"/>
<evidence type="ECO:0000313" key="3">
    <source>
        <dbReference type="Proteomes" id="UP001168528"/>
    </source>
</evidence>
<accession>A0ABT8QY90</accession>